<feature type="domain" description="Type II secretion system protein GspG C-terminal" evidence="3">
    <location>
        <begin position="45"/>
        <end position="128"/>
    </location>
</feature>
<gene>
    <name evidence="4" type="ORF">MFU01_62590</name>
    <name evidence="5" type="ORF">SAMN05443572_11472</name>
</gene>
<evidence type="ECO:0000256" key="1">
    <source>
        <dbReference type="SAM" id="MobiDB-lite"/>
    </source>
</evidence>
<comment type="caution">
    <text evidence="4">The sequence shown here is derived from an EMBL/GenBank/DDBJ whole genome shotgun (WGS) entry which is preliminary data.</text>
</comment>
<evidence type="ECO:0000256" key="2">
    <source>
        <dbReference type="SAM" id="Phobius"/>
    </source>
</evidence>
<keyword evidence="2" id="KW-1133">Transmembrane helix</keyword>
<dbReference type="InterPro" id="IPR013545">
    <property type="entry name" value="T2SS_protein-GspG_C"/>
</dbReference>
<dbReference type="Pfam" id="PF08334">
    <property type="entry name" value="T2SSG"/>
    <property type="match status" value="1"/>
</dbReference>
<dbReference type="OrthoDB" id="5383143at2"/>
<evidence type="ECO:0000313" key="7">
    <source>
        <dbReference type="Proteomes" id="UP000321514"/>
    </source>
</evidence>
<dbReference type="AlphaFoldDB" id="A0A511TCR0"/>
<dbReference type="RefSeq" id="WP_074958719.1">
    <property type="nucleotide sequence ID" value="NZ_BJXR01000045.1"/>
</dbReference>
<keyword evidence="2" id="KW-0472">Membrane</keyword>
<dbReference type="SUPFAM" id="SSF54523">
    <property type="entry name" value="Pili subunits"/>
    <property type="match status" value="1"/>
</dbReference>
<dbReference type="Proteomes" id="UP000183760">
    <property type="component" value="Unassembled WGS sequence"/>
</dbReference>
<organism evidence="4 7">
    <name type="scientific">Myxococcus fulvus</name>
    <dbReference type="NCBI Taxonomy" id="33"/>
    <lineage>
        <taxon>Bacteria</taxon>
        <taxon>Pseudomonadati</taxon>
        <taxon>Myxococcota</taxon>
        <taxon>Myxococcia</taxon>
        <taxon>Myxococcales</taxon>
        <taxon>Cystobacterineae</taxon>
        <taxon>Myxococcaceae</taxon>
        <taxon>Myxococcus</taxon>
    </lineage>
</organism>
<proteinExistence type="predicted"/>
<protein>
    <submittedName>
        <fullName evidence="5">General secretion pathway protein G</fullName>
    </submittedName>
</protein>
<evidence type="ECO:0000313" key="5">
    <source>
        <dbReference type="EMBL" id="SEU39451.1"/>
    </source>
</evidence>
<dbReference type="InterPro" id="IPR045584">
    <property type="entry name" value="Pilin-like"/>
</dbReference>
<keyword evidence="6" id="KW-1185">Reference proteome</keyword>
<reference evidence="4 7" key="2">
    <citation type="submission" date="2019-07" db="EMBL/GenBank/DDBJ databases">
        <title>Whole genome shotgun sequence of Myxococcus fulvus NBRC 100333.</title>
        <authorList>
            <person name="Hosoyama A."/>
            <person name="Uohara A."/>
            <person name="Ohji S."/>
            <person name="Ichikawa N."/>
        </authorList>
    </citation>
    <scope>NUCLEOTIDE SEQUENCE [LARGE SCALE GENOMIC DNA]</scope>
    <source>
        <strain evidence="4 7">NBRC 100333</strain>
    </source>
</reference>
<evidence type="ECO:0000259" key="3">
    <source>
        <dbReference type="Pfam" id="PF08334"/>
    </source>
</evidence>
<sequence>MTAPASDSHPPPSRRSPVLWVGLVFAVALVGAVLVGALTRSKAVHAERIHQDLGVLEDALHRYHADGNVLPEEADLEPLLVPKYLPALPLDPWGRHYRYTSNGSQVFLATFGKSDDRGGNGEEQDHTNHDGHPRPEVK</sequence>
<dbReference type="EMBL" id="BJXR01000045">
    <property type="protein sequence ID" value="GEN11222.1"/>
    <property type="molecule type" value="Genomic_DNA"/>
</dbReference>
<feature type="compositionally biased region" description="Basic and acidic residues" evidence="1">
    <location>
        <begin position="113"/>
        <end position="138"/>
    </location>
</feature>
<feature type="region of interest" description="Disordered" evidence="1">
    <location>
        <begin position="110"/>
        <end position="138"/>
    </location>
</feature>
<reference evidence="5 6" key="1">
    <citation type="submission" date="2016-10" db="EMBL/GenBank/DDBJ databases">
        <authorList>
            <person name="Varghese N."/>
            <person name="Submissions S."/>
        </authorList>
    </citation>
    <scope>NUCLEOTIDE SEQUENCE [LARGE SCALE GENOMIC DNA]</scope>
    <source>
        <strain evidence="5 6">DSM 16525</strain>
    </source>
</reference>
<evidence type="ECO:0000313" key="4">
    <source>
        <dbReference type="EMBL" id="GEN11222.1"/>
    </source>
</evidence>
<dbReference type="EMBL" id="FOIB01000014">
    <property type="protein sequence ID" value="SEU39451.1"/>
    <property type="molecule type" value="Genomic_DNA"/>
</dbReference>
<name>A0A511TCR0_MYXFU</name>
<evidence type="ECO:0000313" key="6">
    <source>
        <dbReference type="Proteomes" id="UP000183760"/>
    </source>
</evidence>
<dbReference type="Proteomes" id="UP000321514">
    <property type="component" value="Unassembled WGS sequence"/>
</dbReference>
<accession>A0A511TCR0</accession>
<keyword evidence="2" id="KW-0812">Transmembrane</keyword>
<dbReference type="Gene3D" id="3.30.700.10">
    <property type="entry name" value="Glycoprotein, Type 4 Pilin"/>
    <property type="match status" value="1"/>
</dbReference>
<feature type="transmembrane region" description="Helical" evidence="2">
    <location>
        <begin position="18"/>
        <end position="38"/>
    </location>
</feature>
<dbReference type="STRING" id="1334629.MFUL124B02_42785"/>